<dbReference type="AlphaFoldDB" id="A0A1G2R3D4"/>
<gene>
    <name evidence="1" type="ORF">A3C04_01830</name>
</gene>
<evidence type="ECO:0000313" key="1">
    <source>
        <dbReference type="EMBL" id="OHA67375.1"/>
    </source>
</evidence>
<comment type="caution">
    <text evidence="1">The sequence shown here is derived from an EMBL/GenBank/DDBJ whole genome shotgun (WGS) entry which is preliminary data.</text>
</comment>
<accession>A0A1G2R3D4</accession>
<dbReference type="Proteomes" id="UP000178092">
    <property type="component" value="Unassembled WGS sequence"/>
</dbReference>
<protein>
    <submittedName>
        <fullName evidence="1">Uncharacterized protein</fullName>
    </submittedName>
</protein>
<dbReference type="EMBL" id="MHTV01000012">
    <property type="protein sequence ID" value="OHA67375.1"/>
    <property type="molecule type" value="Genomic_DNA"/>
</dbReference>
<proteinExistence type="predicted"/>
<reference evidence="1 2" key="1">
    <citation type="journal article" date="2016" name="Nat. Commun.">
        <title>Thousands of microbial genomes shed light on interconnected biogeochemical processes in an aquifer system.</title>
        <authorList>
            <person name="Anantharaman K."/>
            <person name="Brown C.T."/>
            <person name="Hug L.A."/>
            <person name="Sharon I."/>
            <person name="Castelle C.J."/>
            <person name="Probst A.J."/>
            <person name="Thomas B.C."/>
            <person name="Singh A."/>
            <person name="Wilkins M.J."/>
            <person name="Karaoz U."/>
            <person name="Brodie E.L."/>
            <person name="Williams K.H."/>
            <person name="Hubbard S.S."/>
            <person name="Banfield J.F."/>
        </authorList>
    </citation>
    <scope>NUCLEOTIDE SEQUENCE [LARGE SCALE GENOMIC DNA]</scope>
</reference>
<sequence length="160" mass="18117">MLFPKFEREIADLQGKGTAVNSCGQGRMSHWEVGRLQGAFNEDVRALIRRAPPGNFVIPIGNCSHGEPKWMITKSQDVLNDLGEVITKTNPRDRYNTALPGESIFFLWEQQVHTDGSPCGDPAYQSIFFYRATLGWRHYRFFPQQEMLLLSDIIGAALLT</sequence>
<name>A0A1G2R3D4_9BACT</name>
<evidence type="ECO:0000313" key="2">
    <source>
        <dbReference type="Proteomes" id="UP000178092"/>
    </source>
</evidence>
<organism evidence="1 2">
    <name type="scientific">Candidatus Wildermuthbacteria bacterium RIFCSPHIGHO2_02_FULL_45_25</name>
    <dbReference type="NCBI Taxonomy" id="1802450"/>
    <lineage>
        <taxon>Bacteria</taxon>
        <taxon>Candidatus Wildermuthiibacteriota</taxon>
    </lineage>
</organism>